<reference evidence="1 2" key="1">
    <citation type="submission" date="2024-01" db="EMBL/GenBank/DDBJ databases">
        <title>A telomere-to-telomere, gap-free genome of sweet tea (Lithocarpus litseifolius).</title>
        <authorList>
            <person name="Zhou J."/>
        </authorList>
    </citation>
    <scope>NUCLEOTIDE SEQUENCE [LARGE SCALE GENOMIC DNA]</scope>
    <source>
        <strain evidence="1">Zhou-2022a</strain>
        <tissue evidence="1">Leaf</tissue>
    </source>
</reference>
<gene>
    <name evidence="1" type="ORF">SO802_012491</name>
</gene>
<evidence type="ECO:0000313" key="2">
    <source>
        <dbReference type="Proteomes" id="UP001459277"/>
    </source>
</evidence>
<keyword evidence="2" id="KW-1185">Reference proteome</keyword>
<organism evidence="1 2">
    <name type="scientific">Lithocarpus litseifolius</name>
    <dbReference type="NCBI Taxonomy" id="425828"/>
    <lineage>
        <taxon>Eukaryota</taxon>
        <taxon>Viridiplantae</taxon>
        <taxon>Streptophyta</taxon>
        <taxon>Embryophyta</taxon>
        <taxon>Tracheophyta</taxon>
        <taxon>Spermatophyta</taxon>
        <taxon>Magnoliopsida</taxon>
        <taxon>eudicotyledons</taxon>
        <taxon>Gunneridae</taxon>
        <taxon>Pentapetalae</taxon>
        <taxon>rosids</taxon>
        <taxon>fabids</taxon>
        <taxon>Fagales</taxon>
        <taxon>Fagaceae</taxon>
        <taxon>Lithocarpus</taxon>
    </lineage>
</organism>
<dbReference type="EMBL" id="JAZDWU010000004">
    <property type="protein sequence ID" value="KAL0004930.1"/>
    <property type="molecule type" value="Genomic_DNA"/>
</dbReference>
<sequence length="70" mass="7814">MGHIKNPLHVILQPLLVPRSGIDVLRKNNAFRHLTAWPSLTNPTQDPIGKHHSVEGTFVMRSSLTLSKLP</sequence>
<proteinExistence type="predicted"/>
<accession>A0AAW2D6Y7</accession>
<comment type="caution">
    <text evidence="1">The sequence shown here is derived from an EMBL/GenBank/DDBJ whole genome shotgun (WGS) entry which is preliminary data.</text>
</comment>
<protein>
    <submittedName>
        <fullName evidence="1">Uncharacterized protein</fullName>
    </submittedName>
</protein>
<dbReference type="AlphaFoldDB" id="A0AAW2D6Y7"/>
<dbReference type="Proteomes" id="UP001459277">
    <property type="component" value="Unassembled WGS sequence"/>
</dbReference>
<name>A0AAW2D6Y7_9ROSI</name>
<evidence type="ECO:0000313" key="1">
    <source>
        <dbReference type="EMBL" id="KAL0004930.1"/>
    </source>
</evidence>